<dbReference type="InterPro" id="IPR026906">
    <property type="entry name" value="LRR_5"/>
</dbReference>
<dbReference type="EMBL" id="JADINE010000006">
    <property type="protein sequence ID" value="MBO8406914.1"/>
    <property type="molecule type" value="Genomic_DNA"/>
</dbReference>
<reference evidence="1" key="2">
    <citation type="journal article" date="2021" name="PeerJ">
        <title>Extensive microbial diversity within the chicken gut microbiome revealed by metagenomics and culture.</title>
        <authorList>
            <person name="Gilroy R."/>
            <person name="Ravi A."/>
            <person name="Getino M."/>
            <person name="Pursley I."/>
            <person name="Horton D.L."/>
            <person name="Alikhan N.F."/>
            <person name="Baker D."/>
            <person name="Gharbi K."/>
            <person name="Hall N."/>
            <person name="Watson M."/>
            <person name="Adriaenssens E.M."/>
            <person name="Foster-Nyarko E."/>
            <person name="Jarju S."/>
            <person name="Secka A."/>
            <person name="Antonio M."/>
            <person name="Oren A."/>
            <person name="Chaudhuri R.R."/>
            <person name="La Ragione R."/>
            <person name="Hildebrand F."/>
            <person name="Pallen M.J."/>
        </authorList>
    </citation>
    <scope>NUCLEOTIDE SEQUENCE</scope>
    <source>
        <strain evidence="1">B1-16210</strain>
    </source>
</reference>
<sequence>MPKTVFDIIKKQNGERFAKAIRNYDNGIFDVQNLDVIVKHAGREAEPIMAYLISLKNIEINEMAVHMDPIKLLDKAGYYAYVVHDLAEQNAIEKYFARGEELCTFHDPHRFEKYYIINAVRKDVDNIRRADFKNPHREDEYGTSVISIQVLKTGGFISIKNRYNHTVENPDNTLNSNPDNIIPGLADAIKHYFNVDFASHHVDLPINYTTMNNQILKYNLEVENTYIGPDFYARDGRVFEINKDYEIILDTIIFNTKTKEFKSIAHADGDWQMINALSAAINGQKVKIQNAGDDTKMLFAGNTPIVTFQNGQILSLNLPNVREIGNYFALDCQKLTSVSMPDLETMGNNCFQFNILEHVNMPKLREIGEMSFYRCRNLHEINMPQLQKMGNSCFFDLYKIETVNMPLLHHIGDYCFQNAPALSVLDLPNLQRMGQNCFVTAQLKTINLPQLQSVENSCFVNDCVATELDLPNLQHMGNVVFYDAPQLRKINAPKLQTMGAFCFHASQDASHVYMPNLRRISQGCFEQNMHIFETLNSIRNIAGEIAPGGLVIEPMVESKRKNIFMRAIDKVKHTDKAKSGINIQIIPNGGRDDR</sequence>
<dbReference type="InterPro" id="IPR053139">
    <property type="entry name" value="Surface_bspA-like"/>
</dbReference>
<comment type="caution">
    <text evidence="1">The sequence shown here is derived from an EMBL/GenBank/DDBJ whole genome shotgun (WGS) entry which is preliminary data.</text>
</comment>
<dbReference type="Proteomes" id="UP000721442">
    <property type="component" value="Unassembled WGS sequence"/>
</dbReference>
<organism evidence="1 2">
    <name type="scientific">Candidatus Enterousia excrementavium</name>
    <dbReference type="NCBI Taxonomy" id="2840789"/>
    <lineage>
        <taxon>Bacteria</taxon>
        <taxon>Pseudomonadati</taxon>
        <taxon>Pseudomonadota</taxon>
        <taxon>Alphaproteobacteria</taxon>
        <taxon>Candidatus Enterousia</taxon>
    </lineage>
</organism>
<gene>
    <name evidence="1" type="ORF">IAC77_00440</name>
</gene>
<name>A0A940DE97_9PROT</name>
<dbReference type="AlphaFoldDB" id="A0A940DE97"/>
<dbReference type="Pfam" id="PF13306">
    <property type="entry name" value="LRR_5"/>
    <property type="match status" value="1"/>
</dbReference>
<dbReference type="SUPFAM" id="SSF52058">
    <property type="entry name" value="L domain-like"/>
    <property type="match status" value="1"/>
</dbReference>
<dbReference type="InterPro" id="IPR032675">
    <property type="entry name" value="LRR_dom_sf"/>
</dbReference>
<evidence type="ECO:0000313" key="2">
    <source>
        <dbReference type="Proteomes" id="UP000721442"/>
    </source>
</evidence>
<dbReference type="Gene3D" id="3.80.10.10">
    <property type="entry name" value="Ribonuclease Inhibitor"/>
    <property type="match status" value="2"/>
</dbReference>
<reference evidence="1" key="1">
    <citation type="submission" date="2020-10" db="EMBL/GenBank/DDBJ databases">
        <authorList>
            <person name="Gilroy R."/>
        </authorList>
    </citation>
    <scope>NUCLEOTIDE SEQUENCE</scope>
    <source>
        <strain evidence="1">B1-16210</strain>
    </source>
</reference>
<protein>
    <submittedName>
        <fullName evidence="1">Leucine-rich repeat protein</fullName>
    </submittedName>
</protein>
<evidence type="ECO:0000313" key="1">
    <source>
        <dbReference type="EMBL" id="MBO8406914.1"/>
    </source>
</evidence>
<accession>A0A940DE97</accession>
<dbReference type="PANTHER" id="PTHR45661:SF3">
    <property type="entry name" value="IG-LIKE DOMAIN-CONTAINING PROTEIN"/>
    <property type="match status" value="1"/>
</dbReference>
<proteinExistence type="predicted"/>
<dbReference type="PANTHER" id="PTHR45661">
    <property type="entry name" value="SURFACE ANTIGEN"/>
    <property type="match status" value="1"/>
</dbReference>